<protein>
    <recommendedName>
        <fullName evidence="2">Peptidase M1 membrane alanine aminopeptidase domain-containing protein</fullName>
    </recommendedName>
</protein>
<evidence type="ECO:0000313" key="3">
    <source>
        <dbReference type="EMBL" id="KKN29800.1"/>
    </source>
</evidence>
<evidence type="ECO:0000256" key="1">
    <source>
        <dbReference type="SAM" id="Phobius"/>
    </source>
</evidence>
<dbReference type="Gene3D" id="1.10.390.10">
    <property type="entry name" value="Neutral Protease Domain 2"/>
    <property type="match status" value="1"/>
</dbReference>
<organism evidence="3">
    <name type="scientific">marine sediment metagenome</name>
    <dbReference type="NCBI Taxonomy" id="412755"/>
    <lineage>
        <taxon>unclassified sequences</taxon>
        <taxon>metagenomes</taxon>
        <taxon>ecological metagenomes</taxon>
    </lineage>
</organism>
<dbReference type="InterPro" id="IPR027268">
    <property type="entry name" value="Peptidase_M4/M1_CTD_sf"/>
</dbReference>
<dbReference type="GO" id="GO:0005737">
    <property type="term" value="C:cytoplasm"/>
    <property type="evidence" value="ECO:0007669"/>
    <property type="project" value="TreeGrafter"/>
</dbReference>
<dbReference type="SUPFAM" id="SSF55486">
    <property type="entry name" value="Metalloproteases ('zincins'), catalytic domain"/>
    <property type="match status" value="1"/>
</dbReference>
<feature type="transmembrane region" description="Helical" evidence="1">
    <location>
        <begin position="621"/>
        <end position="642"/>
    </location>
</feature>
<dbReference type="GO" id="GO:0016020">
    <property type="term" value="C:membrane"/>
    <property type="evidence" value="ECO:0007669"/>
    <property type="project" value="TreeGrafter"/>
</dbReference>
<reference evidence="3" key="1">
    <citation type="journal article" date="2015" name="Nature">
        <title>Complex archaea that bridge the gap between prokaryotes and eukaryotes.</title>
        <authorList>
            <person name="Spang A."/>
            <person name="Saw J.H."/>
            <person name="Jorgensen S.L."/>
            <person name="Zaremba-Niedzwiedzka K."/>
            <person name="Martijn J."/>
            <person name="Lind A.E."/>
            <person name="van Eijk R."/>
            <person name="Schleper C."/>
            <person name="Guy L."/>
            <person name="Ettema T.J."/>
        </authorList>
    </citation>
    <scope>NUCLEOTIDE SEQUENCE</scope>
</reference>
<dbReference type="AlphaFoldDB" id="A0A0F9PDD3"/>
<name>A0A0F9PDD3_9ZZZZ</name>
<dbReference type="GO" id="GO:0042277">
    <property type="term" value="F:peptide binding"/>
    <property type="evidence" value="ECO:0007669"/>
    <property type="project" value="TreeGrafter"/>
</dbReference>
<gene>
    <name evidence="3" type="ORF">LCGC14_0840480</name>
</gene>
<dbReference type="GO" id="GO:0043171">
    <property type="term" value="P:peptide catabolic process"/>
    <property type="evidence" value="ECO:0007669"/>
    <property type="project" value="TreeGrafter"/>
</dbReference>
<feature type="domain" description="Peptidase M1 membrane alanine aminopeptidase" evidence="2">
    <location>
        <begin position="300"/>
        <end position="511"/>
    </location>
</feature>
<dbReference type="InterPro" id="IPR050344">
    <property type="entry name" value="Peptidase_M1_aminopeptidases"/>
</dbReference>
<dbReference type="GO" id="GO:0070006">
    <property type="term" value="F:metalloaminopeptidase activity"/>
    <property type="evidence" value="ECO:0007669"/>
    <property type="project" value="TreeGrafter"/>
</dbReference>
<accession>A0A0F9PDD3</accession>
<keyword evidence="1" id="KW-0812">Transmembrane</keyword>
<dbReference type="GO" id="GO:0008270">
    <property type="term" value="F:zinc ion binding"/>
    <property type="evidence" value="ECO:0007669"/>
    <property type="project" value="InterPro"/>
</dbReference>
<comment type="caution">
    <text evidence="3">The sequence shown here is derived from an EMBL/GenBank/DDBJ whole genome shotgun (WGS) entry which is preliminary data.</text>
</comment>
<evidence type="ECO:0000259" key="2">
    <source>
        <dbReference type="Pfam" id="PF01433"/>
    </source>
</evidence>
<dbReference type="InterPro" id="IPR014782">
    <property type="entry name" value="Peptidase_M1_dom"/>
</dbReference>
<keyword evidence="1" id="KW-0472">Membrane</keyword>
<proteinExistence type="predicted"/>
<dbReference type="GO" id="GO:0005615">
    <property type="term" value="C:extracellular space"/>
    <property type="evidence" value="ECO:0007669"/>
    <property type="project" value="TreeGrafter"/>
</dbReference>
<dbReference type="CDD" id="cd09604">
    <property type="entry name" value="M1_APN_like"/>
    <property type="match status" value="1"/>
</dbReference>
<sequence length="650" mass="76303">MSKIKIKNRIFLIIFLFYLCFSGAVFIKHPSTNSHEFKEFSNNIEWESKKIPKFSLNSEDFSRYSLIVIFDEITSSITGKLSVNYYNNDNINFTRIPFHLFLSGMQYESRMGTIEILNVNSVDFPKTSLSYEVNEVAQLLWVDLETRLEPDQRAFFEIEFNSIIPDGGYDRANSHGSDGDEQSRIYKFTSFYPMPGVYDKYDGWNIDPYLDSCDPFYHDMAYYNLFIEAPNGMIIAATGELIEETKKSITTVYHFDAKLPVREVTFATSRYYEIQSTIVNGINISAYYLPKSSNIWEIHSLNSAINALNLFNETFGPYPYSTFNIVEGYSPYLGMEYPAQVYISEVIDNYNYQIYMKKQLLEKVIVHEVAHQWWYNLVGFDQIDWGFLDEGLASWSTDYYARIIYNDWEYFQWTKYYDRVRTYFAEEQVPSKLNQSTYAIIENNFNYAFISYYKSPLVFEKISRTLGQETFLLGLKTFFEQNQFKIALLSDLQKALEENVNESLDWLIFPWFDNDYLPKYIISKCDFSGNSYNLTVTIEDQNEPLNEYIYSQQITLKIYDSDGIVVFNELVWVNGTTTFSIPVINKPKKVRLEYRNDVIVQLTSTSITYIEKSIEEGFDVIFGYDLNILLFVCLLSLIYLIFKMSNKQKI</sequence>
<dbReference type="PANTHER" id="PTHR11533:SF174">
    <property type="entry name" value="PUROMYCIN-SENSITIVE AMINOPEPTIDASE-RELATED"/>
    <property type="match status" value="1"/>
</dbReference>
<dbReference type="Pfam" id="PF01433">
    <property type="entry name" value="Peptidase_M1"/>
    <property type="match status" value="1"/>
</dbReference>
<dbReference type="EMBL" id="LAZR01002457">
    <property type="protein sequence ID" value="KKN29800.1"/>
    <property type="molecule type" value="Genomic_DNA"/>
</dbReference>
<keyword evidence="1" id="KW-1133">Transmembrane helix</keyword>
<dbReference type="PANTHER" id="PTHR11533">
    <property type="entry name" value="PROTEASE M1 ZINC METALLOPROTEASE"/>
    <property type="match status" value="1"/>
</dbReference>